<dbReference type="PROSITE" id="PS51194">
    <property type="entry name" value="HELICASE_CTER"/>
    <property type="match status" value="1"/>
</dbReference>
<comment type="caution">
    <text evidence="6">The sequence shown here is derived from an EMBL/GenBank/DDBJ whole genome shotgun (WGS) entry which is preliminary data.</text>
</comment>
<keyword evidence="2" id="KW-0378">Hydrolase</keyword>
<dbReference type="Pfam" id="PF00176">
    <property type="entry name" value="SNF2-rel_dom"/>
    <property type="match status" value="1"/>
</dbReference>
<dbReference type="Gene3D" id="3.40.50.300">
    <property type="entry name" value="P-loop containing nucleotide triphosphate hydrolases"/>
    <property type="match status" value="1"/>
</dbReference>
<dbReference type="InterPro" id="IPR027417">
    <property type="entry name" value="P-loop_NTPase"/>
</dbReference>
<accession>A0A9W8YHS9</accession>
<proteinExistence type="predicted"/>
<feature type="domain" description="Helicase ATP-binding" evidence="4">
    <location>
        <begin position="39"/>
        <end position="226"/>
    </location>
</feature>
<dbReference type="SUPFAM" id="SSF52540">
    <property type="entry name" value="P-loop containing nucleoside triphosphate hydrolases"/>
    <property type="match status" value="2"/>
</dbReference>
<feature type="domain" description="Helicase C-terminal" evidence="5">
    <location>
        <begin position="463"/>
        <end position="615"/>
    </location>
</feature>
<dbReference type="InterPro" id="IPR014001">
    <property type="entry name" value="Helicase_ATP-bd"/>
</dbReference>
<organism evidence="6 7">
    <name type="scientific">Neocucurbitaria cava</name>
    <dbReference type="NCBI Taxonomy" id="798079"/>
    <lineage>
        <taxon>Eukaryota</taxon>
        <taxon>Fungi</taxon>
        <taxon>Dikarya</taxon>
        <taxon>Ascomycota</taxon>
        <taxon>Pezizomycotina</taxon>
        <taxon>Dothideomycetes</taxon>
        <taxon>Pleosporomycetidae</taxon>
        <taxon>Pleosporales</taxon>
        <taxon>Pleosporineae</taxon>
        <taxon>Cucurbitariaceae</taxon>
        <taxon>Neocucurbitaria</taxon>
    </lineage>
</organism>
<gene>
    <name evidence="6" type="ORF">N0V83_001136</name>
</gene>
<evidence type="ECO:0000256" key="1">
    <source>
        <dbReference type="ARBA" id="ARBA00022741"/>
    </source>
</evidence>
<evidence type="ECO:0000313" key="7">
    <source>
        <dbReference type="Proteomes" id="UP001140560"/>
    </source>
</evidence>
<dbReference type="GO" id="GO:0005524">
    <property type="term" value="F:ATP binding"/>
    <property type="evidence" value="ECO:0007669"/>
    <property type="project" value="UniProtKB-KW"/>
</dbReference>
<dbReference type="EMBL" id="JAPEUY010000002">
    <property type="protein sequence ID" value="KAJ4375858.1"/>
    <property type="molecule type" value="Genomic_DNA"/>
</dbReference>
<dbReference type="Gene3D" id="3.40.50.10810">
    <property type="entry name" value="Tandem AAA-ATPase domain"/>
    <property type="match status" value="1"/>
</dbReference>
<dbReference type="CDD" id="cd18008">
    <property type="entry name" value="DEXDc_SHPRH-like"/>
    <property type="match status" value="1"/>
</dbReference>
<reference evidence="6" key="1">
    <citation type="submission" date="2022-10" db="EMBL/GenBank/DDBJ databases">
        <title>Tapping the CABI collections for fungal endophytes: first genome assemblies for Collariella, Neodidymelliopsis, Ascochyta clinopodiicola, Didymella pomorum, Didymosphaeria variabile, Neocosmospora piperis and Neocucurbitaria cava.</title>
        <authorList>
            <person name="Hill R."/>
        </authorList>
    </citation>
    <scope>NUCLEOTIDE SEQUENCE</scope>
    <source>
        <strain evidence="6">IMI 356814</strain>
    </source>
</reference>
<dbReference type="InterPro" id="IPR050628">
    <property type="entry name" value="SNF2_RAD54_helicase_TF"/>
</dbReference>
<dbReference type="PROSITE" id="PS51192">
    <property type="entry name" value="HELICASE_ATP_BIND_1"/>
    <property type="match status" value="1"/>
</dbReference>
<keyword evidence="7" id="KW-1185">Reference proteome</keyword>
<dbReference type="Pfam" id="PF00271">
    <property type="entry name" value="Helicase_C"/>
    <property type="match status" value="1"/>
</dbReference>
<dbReference type="SMART" id="SM00487">
    <property type="entry name" value="DEXDc"/>
    <property type="match status" value="1"/>
</dbReference>
<evidence type="ECO:0000259" key="5">
    <source>
        <dbReference type="PROSITE" id="PS51194"/>
    </source>
</evidence>
<dbReference type="InterPro" id="IPR001650">
    <property type="entry name" value="Helicase_C-like"/>
</dbReference>
<dbReference type="GO" id="GO:0016787">
    <property type="term" value="F:hydrolase activity"/>
    <property type="evidence" value="ECO:0007669"/>
    <property type="project" value="UniProtKB-KW"/>
</dbReference>
<dbReference type="PANTHER" id="PTHR45626">
    <property type="entry name" value="TRANSCRIPTION TERMINATION FACTOR 2-RELATED"/>
    <property type="match status" value="1"/>
</dbReference>
<dbReference type="AlphaFoldDB" id="A0A9W8YHS9"/>
<evidence type="ECO:0000256" key="2">
    <source>
        <dbReference type="ARBA" id="ARBA00022801"/>
    </source>
</evidence>
<name>A0A9W8YHS9_9PLEO</name>
<dbReference type="OrthoDB" id="448448at2759"/>
<dbReference type="GO" id="GO:0008094">
    <property type="term" value="F:ATP-dependent activity, acting on DNA"/>
    <property type="evidence" value="ECO:0007669"/>
    <property type="project" value="TreeGrafter"/>
</dbReference>
<dbReference type="InterPro" id="IPR049730">
    <property type="entry name" value="SNF2/RAD54-like_C"/>
</dbReference>
<dbReference type="PANTHER" id="PTHR45626:SF22">
    <property type="entry name" value="DNA REPAIR PROTEIN RAD5"/>
    <property type="match status" value="1"/>
</dbReference>
<dbReference type="CDD" id="cd18793">
    <property type="entry name" value="SF2_C_SNF"/>
    <property type="match status" value="1"/>
</dbReference>
<evidence type="ECO:0000259" key="4">
    <source>
        <dbReference type="PROSITE" id="PS51192"/>
    </source>
</evidence>
<evidence type="ECO:0000256" key="3">
    <source>
        <dbReference type="ARBA" id="ARBA00022840"/>
    </source>
</evidence>
<protein>
    <submittedName>
        <fullName evidence="6">Uncharacterized protein</fullName>
    </submittedName>
</protein>
<dbReference type="GO" id="GO:0005634">
    <property type="term" value="C:nucleus"/>
    <property type="evidence" value="ECO:0007669"/>
    <property type="project" value="TreeGrafter"/>
</dbReference>
<dbReference type="SMART" id="SM00490">
    <property type="entry name" value="HELICc"/>
    <property type="match status" value="1"/>
</dbReference>
<sequence>MLRREKGWTLETKGADIWEALDSTHDRIYFNRIADAYQNEAPPQFYGGIIADPMGLGKTLTMIALAATDLEPGRSLITEGDLWDDPEDPRPSITATLVIVPQPLLSPWEEQLSEHVIEGGMKFRRHHGKEKLNDIRETEGVNIVLTTYHTLSADWNKWKASGSHVMFSVRWKRIILDEAHLIRNMKTRMARAICDLESASRWAVTGTPIQNHLSDLTALLKFIRAYPYDDPKRFDADISRLWKSGEDEEAVKRLKRLSRCLILRRAKRTINLPPRRDVRCPVEFSKAERALYDNIRQQTITRIDDALLHDTELSRPGAYVNFLQQIESMRLVCNLGLHYTTRHDKAPSQDAMNWAVMAQETFNIQREMETIVCSQCSSTLEMTESLWDENLPQDSPQFSRCLKYACAECSYKLRVHSQKLACGHTPLCAVAPVSISNSAFEEVFGDISRTSKAIQSPQSFPSKVEVLISDLKGLGRGIKSIVFSTWRLTLDIIEAGLNQAGIRSVRFDGKVSQPQRQPVLNEFKSNPEVRVILLTLQCGAVGLTLTEASRAYLMEPHWNPTIEEQALARIHRIGQTREVTTVRFYIRNSFEERVMETQESKKNLAGVLLSGHDGGQADDSLGALQRLRSLL</sequence>
<keyword evidence="3" id="KW-0067">ATP-binding</keyword>
<keyword evidence="1" id="KW-0547">Nucleotide-binding</keyword>
<dbReference type="GO" id="GO:0006281">
    <property type="term" value="P:DNA repair"/>
    <property type="evidence" value="ECO:0007669"/>
    <property type="project" value="TreeGrafter"/>
</dbReference>
<evidence type="ECO:0000313" key="6">
    <source>
        <dbReference type="EMBL" id="KAJ4375858.1"/>
    </source>
</evidence>
<dbReference type="InterPro" id="IPR000330">
    <property type="entry name" value="SNF2_N"/>
</dbReference>
<dbReference type="Proteomes" id="UP001140560">
    <property type="component" value="Unassembled WGS sequence"/>
</dbReference>
<dbReference type="InterPro" id="IPR038718">
    <property type="entry name" value="SNF2-like_sf"/>
</dbReference>